<evidence type="ECO:0000256" key="7">
    <source>
        <dbReference type="ARBA" id="ARBA00022842"/>
    </source>
</evidence>
<evidence type="ECO:0000256" key="5">
    <source>
        <dbReference type="ARBA" id="ARBA00022723"/>
    </source>
</evidence>
<reference evidence="16 17" key="1">
    <citation type="submission" date="2019-06" db="EMBL/GenBank/DDBJ databases">
        <authorList>
            <person name="Li M."/>
        </authorList>
    </citation>
    <scope>NUCLEOTIDE SEQUENCE [LARGE SCALE GENOMIC DNA]</scope>
    <source>
        <strain evidence="16 17">BGMRC6574</strain>
    </source>
</reference>
<dbReference type="EC" id="3.6.1.13" evidence="3"/>
<dbReference type="GO" id="GO:0047631">
    <property type="term" value="F:ADP-ribose diphosphatase activity"/>
    <property type="evidence" value="ECO:0007669"/>
    <property type="project" value="UniProtKB-EC"/>
</dbReference>
<dbReference type="PANTHER" id="PTHR11839">
    <property type="entry name" value="UDP/ADP-SUGAR PYROPHOSPHATASE"/>
    <property type="match status" value="1"/>
</dbReference>
<organism evidence="16 17">
    <name type="scientific">Pararhizobium mangrovi</name>
    <dbReference type="NCBI Taxonomy" id="2590452"/>
    <lineage>
        <taxon>Bacteria</taxon>
        <taxon>Pseudomonadati</taxon>
        <taxon>Pseudomonadota</taxon>
        <taxon>Alphaproteobacteria</taxon>
        <taxon>Hyphomicrobiales</taxon>
        <taxon>Rhizobiaceae</taxon>
        <taxon>Rhizobium/Agrobacterium group</taxon>
        <taxon>Pararhizobium</taxon>
    </lineage>
</organism>
<accession>A0A506UH90</accession>
<dbReference type="NCBIfam" id="TIGR00052">
    <property type="entry name" value="nudix-type nucleoside diphosphatase, YffH/AdpP family"/>
    <property type="match status" value="1"/>
</dbReference>
<dbReference type="AlphaFoldDB" id="A0A506UH90"/>
<evidence type="ECO:0000256" key="10">
    <source>
        <dbReference type="ARBA" id="ARBA00030308"/>
    </source>
</evidence>
<dbReference type="GO" id="GO:0005829">
    <property type="term" value="C:cytosol"/>
    <property type="evidence" value="ECO:0007669"/>
    <property type="project" value="TreeGrafter"/>
</dbReference>
<dbReference type="InterPro" id="IPR015797">
    <property type="entry name" value="NUDIX_hydrolase-like_dom_sf"/>
</dbReference>
<evidence type="ECO:0000256" key="6">
    <source>
        <dbReference type="ARBA" id="ARBA00022801"/>
    </source>
</evidence>
<gene>
    <name evidence="16" type="ORF">FJU11_00160</name>
</gene>
<dbReference type="GO" id="GO:0019693">
    <property type="term" value="P:ribose phosphate metabolic process"/>
    <property type="evidence" value="ECO:0007669"/>
    <property type="project" value="TreeGrafter"/>
</dbReference>
<dbReference type="PROSITE" id="PS51462">
    <property type="entry name" value="NUDIX"/>
    <property type="match status" value="1"/>
</dbReference>
<feature type="binding site" evidence="13">
    <location>
        <position position="107"/>
    </location>
    <ligand>
        <name>Mg(2+)</name>
        <dbReference type="ChEBI" id="CHEBI:18420"/>
        <label>1</label>
    </ligand>
</feature>
<evidence type="ECO:0000313" key="16">
    <source>
        <dbReference type="EMBL" id="TPW32679.1"/>
    </source>
</evidence>
<feature type="binding site" evidence="13">
    <location>
        <position position="103"/>
    </location>
    <ligand>
        <name>Mg(2+)</name>
        <dbReference type="ChEBI" id="CHEBI:18420"/>
        <label>1</label>
    </ligand>
</feature>
<feature type="short sequence motif" description="Nudix box" evidence="14">
    <location>
        <begin position="88"/>
        <end position="110"/>
    </location>
</feature>
<keyword evidence="6 16" id="KW-0378">Hydrolase</keyword>
<dbReference type="GO" id="GO:0019144">
    <property type="term" value="F:ADP-sugar diphosphatase activity"/>
    <property type="evidence" value="ECO:0007669"/>
    <property type="project" value="TreeGrafter"/>
</dbReference>
<evidence type="ECO:0000256" key="8">
    <source>
        <dbReference type="ARBA" id="ARBA00025164"/>
    </source>
</evidence>
<name>A0A506UH90_9HYPH</name>
<dbReference type="InterPro" id="IPR020084">
    <property type="entry name" value="NUDIX_hydrolase_CS"/>
</dbReference>
<dbReference type="PROSITE" id="PS00893">
    <property type="entry name" value="NUDIX_BOX"/>
    <property type="match status" value="1"/>
</dbReference>
<feature type="binding site" evidence="13">
    <location>
        <position position="87"/>
    </location>
    <ligand>
        <name>Mg(2+)</name>
        <dbReference type="ChEBI" id="CHEBI:18420"/>
        <label>1</label>
    </ligand>
</feature>
<dbReference type="PANTHER" id="PTHR11839:SF5">
    <property type="entry name" value="ADP-RIBOSE PYROPHOSPHATASE"/>
    <property type="match status" value="1"/>
</dbReference>
<evidence type="ECO:0000256" key="14">
    <source>
        <dbReference type="PIRSR" id="PIRSR604385-3"/>
    </source>
</evidence>
<dbReference type="GO" id="GO:0006753">
    <property type="term" value="P:nucleoside phosphate metabolic process"/>
    <property type="evidence" value="ECO:0007669"/>
    <property type="project" value="TreeGrafter"/>
</dbReference>
<evidence type="ECO:0000256" key="12">
    <source>
        <dbReference type="ARBA" id="ARBA00049546"/>
    </source>
</evidence>
<comment type="similarity">
    <text evidence="2">Belongs to the Nudix hydrolase family. NudF subfamily.</text>
</comment>
<keyword evidence="7 13" id="KW-0460">Magnesium</keyword>
<comment type="caution">
    <text evidence="16">The sequence shown here is derived from an EMBL/GenBank/DDBJ whole genome shotgun (WGS) entry which is preliminary data.</text>
</comment>
<evidence type="ECO:0000256" key="9">
    <source>
        <dbReference type="ARBA" id="ARBA00030162"/>
    </source>
</evidence>
<dbReference type="Gene3D" id="3.90.79.10">
    <property type="entry name" value="Nucleoside Triphosphate Pyrophosphohydrolase"/>
    <property type="match status" value="1"/>
</dbReference>
<dbReference type="EMBL" id="VHLH01000001">
    <property type="protein sequence ID" value="TPW32679.1"/>
    <property type="molecule type" value="Genomic_DNA"/>
</dbReference>
<protein>
    <recommendedName>
        <fullName evidence="4">ADP-ribose pyrophosphatase</fullName>
        <ecNumber evidence="3">3.6.1.13</ecNumber>
    </recommendedName>
    <alternativeName>
        <fullName evidence="9">ADP-ribose diphosphatase</fullName>
    </alternativeName>
    <alternativeName>
        <fullName evidence="11">ADP-ribose phosphohydrolase</fullName>
    </alternativeName>
    <alternativeName>
        <fullName evidence="10">Adenosine diphosphoribose pyrophosphatase</fullName>
    </alternativeName>
</protein>
<dbReference type="SUPFAM" id="SSF55811">
    <property type="entry name" value="Nudix"/>
    <property type="match status" value="1"/>
</dbReference>
<evidence type="ECO:0000259" key="15">
    <source>
        <dbReference type="PROSITE" id="PS51462"/>
    </source>
</evidence>
<comment type="cofactor">
    <cofactor evidence="1 13">
        <name>Mg(2+)</name>
        <dbReference type="ChEBI" id="CHEBI:18420"/>
    </cofactor>
</comment>
<evidence type="ECO:0000256" key="2">
    <source>
        <dbReference type="ARBA" id="ARBA00007482"/>
    </source>
</evidence>
<comment type="function">
    <text evidence="8">Acts on ADP-mannose and ADP-glucose as well as ADP-ribose. Prevents glycogen biosynthesis. The reaction catalyzed by this enzyme is a limiting step of the gluconeogenic process.</text>
</comment>
<dbReference type="InterPro" id="IPR000086">
    <property type="entry name" value="NUDIX_hydrolase_dom"/>
</dbReference>
<evidence type="ECO:0000256" key="13">
    <source>
        <dbReference type="PIRSR" id="PIRSR604385-2"/>
    </source>
</evidence>
<feature type="binding site" evidence="13">
    <location>
        <position position="154"/>
    </location>
    <ligand>
        <name>Mg(2+)</name>
        <dbReference type="ChEBI" id="CHEBI:18420"/>
        <label>1</label>
    </ligand>
</feature>
<keyword evidence="5 13" id="KW-0479">Metal-binding</keyword>
<sequence length="202" mass="22041">MSEKPIADGASQVAMKSEERGYDGFRPVDVFTFEQEGASVTRQALRSPPIVAVLPFDPDAGRIVLIRQFRIGGHLANGRGMMVEVVAGAVDPGEENEEAARRELTEETGLVATDMREINRFCSSPGITDENVTLYLARVNSRDLLARAGHDENEIIHPISCTPADAIAAADDGRIANVFTLLALNWFARQTEVPFTSETDRP</sequence>
<dbReference type="Pfam" id="PF00293">
    <property type="entry name" value="NUDIX"/>
    <property type="match status" value="1"/>
</dbReference>
<evidence type="ECO:0000256" key="3">
    <source>
        <dbReference type="ARBA" id="ARBA00012453"/>
    </source>
</evidence>
<evidence type="ECO:0000256" key="1">
    <source>
        <dbReference type="ARBA" id="ARBA00001946"/>
    </source>
</evidence>
<feature type="domain" description="Nudix hydrolase" evidence="15">
    <location>
        <begin position="46"/>
        <end position="183"/>
    </location>
</feature>
<proteinExistence type="inferred from homology"/>
<evidence type="ECO:0000256" key="4">
    <source>
        <dbReference type="ARBA" id="ARBA00013297"/>
    </source>
</evidence>
<dbReference type="RefSeq" id="WP_141164982.1">
    <property type="nucleotide sequence ID" value="NZ_VHLH01000001.1"/>
</dbReference>
<keyword evidence="17" id="KW-1185">Reference proteome</keyword>
<dbReference type="Proteomes" id="UP000320314">
    <property type="component" value="Unassembled WGS sequence"/>
</dbReference>
<evidence type="ECO:0000313" key="17">
    <source>
        <dbReference type="Proteomes" id="UP000320314"/>
    </source>
</evidence>
<dbReference type="InterPro" id="IPR004385">
    <property type="entry name" value="NDP_pyrophosphatase"/>
</dbReference>
<comment type="catalytic activity">
    <reaction evidence="12">
        <text>ADP-D-ribose + H2O = D-ribose 5-phosphate + AMP + 2 H(+)</text>
        <dbReference type="Rhea" id="RHEA:10412"/>
        <dbReference type="ChEBI" id="CHEBI:15377"/>
        <dbReference type="ChEBI" id="CHEBI:15378"/>
        <dbReference type="ChEBI" id="CHEBI:57967"/>
        <dbReference type="ChEBI" id="CHEBI:78346"/>
        <dbReference type="ChEBI" id="CHEBI:456215"/>
        <dbReference type="EC" id="3.6.1.13"/>
    </reaction>
</comment>
<dbReference type="GO" id="GO:0046872">
    <property type="term" value="F:metal ion binding"/>
    <property type="evidence" value="ECO:0007669"/>
    <property type="project" value="UniProtKB-KW"/>
</dbReference>
<evidence type="ECO:0000256" key="11">
    <source>
        <dbReference type="ARBA" id="ARBA00033056"/>
    </source>
</evidence>
<dbReference type="OrthoDB" id="5292471at2"/>